<reference evidence="1" key="1">
    <citation type="submission" date="2014-11" db="EMBL/GenBank/DDBJ databases">
        <authorList>
            <person name="Amaro Gonzalez C."/>
        </authorList>
    </citation>
    <scope>NUCLEOTIDE SEQUENCE</scope>
</reference>
<proteinExistence type="predicted"/>
<accession>A0A0E9W2G0</accession>
<dbReference type="AlphaFoldDB" id="A0A0E9W2G0"/>
<reference evidence="1" key="2">
    <citation type="journal article" date="2015" name="Fish Shellfish Immunol.">
        <title>Early steps in the European eel (Anguilla anguilla)-Vibrio vulnificus interaction in the gills: Role of the RtxA13 toxin.</title>
        <authorList>
            <person name="Callol A."/>
            <person name="Pajuelo D."/>
            <person name="Ebbesson L."/>
            <person name="Teles M."/>
            <person name="MacKenzie S."/>
            <person name="Amaro C."/>
        </authorList>
    </citation>
    <scope>NUCLEOTIDE SEQUENCE</scope>
</reference>
<sequence length="44" mass="5011">MKNHEYLTNLDVSAHVSWCSEGSDQHVLKSLSSKKKTSIVFIYV</sequence>
<name>A0A0E9W2G0_ANGAN</name>
<protein>
    <submittedName>
        <fullName evidence="1">Uncharacterized protein</fullName>
    </submittedName>
</protein>
<dbReference type="EMBL" id="GBXM01024035">
    <property type="protein sequence ID" value="JAH84542.1"/>
    <property type="molecule type" value="Transcribed_RNA"/>
</dbReference>
<evidence type="ECO:0000313" key="1">
    <source>
        <dbReference type="EMBL" id="JAH84542.1"/>
    </source>
</evidence>
<organism evidence="1">
    <name type="scientific">Anguilla anguilla</name>
    <name type="common">European freshwater eel</name>
    <name type="synonym">Muraena anguilla</name>
    <dbReference type="NCBI Taxonomy" id="7936"/>
    <lineage>
        <taxon>Eukaryota</taxon>
        <taxon>Metazoa</taxon>
        <taxon>Chordata</taxon>
        <taxon>Craniata</taxon>
        <taxon>Vertebrata</taxon>
        <taxon>Euteleostomi</taxon>
        <taxon>Actinopterygii</taxon>
        <taxon>Neopterygii</taxon>
        <taxon>Teleostei</taxon>
        <taxon>Anguilliformes</taxon>
        <taxon>Anguillidae</taxon>
        <taxon>Anguilla</taxon>
    </lineage>
</organism>